<reference evidence="2 3" key="1">
    <citation type="submission" date="2018-07" db="EMBL/GenBank/DDBJ databases">
        <title>Draft Genome Assemblies for Five Robust Yarrowia lipolytica Strains Exhibiting High Lipid Production and Pentose Sugar Utilization and Sugar Alcohol Secretion from Undetoxified Lignocellulosic Biomass Hydrolysates.</title>
        <authorList>
            <consortium name="DOE Joint Genome Institute"/>
            <person name="Walker C."/>
            <person name="Ryu S."/>
            <person name="Na H."/>
            <person name="Zane M."/>
            <person name="LaButti K."/>
            <person name="Lipzen A."/>
            <person name="Haridas S."/>
            <person name="Barry K."/>
            <person name="Grigoriev I.V."/>
            <person name="Quarterman J."/>
            <person name="Slininger P."/>
            <person name="Dien B."/>
            <person name="Trinh C.T."/>
        </authorList>
    </citation>
    <scope>NUCLEOTIDE SEQUENCE [LARGE SCALE GENOMIC DNA]</scope>
    <source>
        <strain evidence="2 3">YB392</strain>
    </source>
</reference>
<keyword evidence="1" id="KW-0812">Transmembrane</keyword>
<dbReference type="Proteomes" id="UP000256601">
    <property type="component" value="Unassembled WGS sequence"/>
</dbReference>
<name>A0A371CA19_YARLL</name>
<keyword evidence="1" id="KW-0472">Membrane</keyword>
<dbReference type="EMBL" id="KZ858967">
    <property type="protein sequence ID" value="RDW27158.1"/>
    <property type="molecule type" value="Genomic_DNA"/>
</dbReference>
<sequence length="120" mass="13689">MKALDERLESIESCLNTIINQSEPWPLLKSLYYWLCNSAPLPSSDMDKTDFDARLAAIETRLDTIVQILEKSQHPKEHSLLELAGGILIFLGLVALVVYGMVTLERYQKKWAENRSKLPN</sequence>
<protein>
    <submittedName>
        <fullName evidence="2">Uncharacterized protein</fullName>
    </submittedName>
</protein>
<proteinExistence type="predicted"/>
<evidence type="ECO:0000313" key="2">
    <source>
        <dbReference type="EMBL" id="RDW27158.1"/>
    </source>
</evidence>
<feature type="transmembrane region" description="Helical" evidence="1">
    <location>
        <begin position="80"/>
        <end position="102"/>
    </location>
</feature>
<accession>A0A371CA19</accession>
<organism evidence="2 3">
    <name type="scientific">Yarrowia lipolytica</name>
    <name type="common">Candida lipolytica</name>
    <dbReference type="NCBI Taxonomy" id="4952"/>
    <lineage>
        <taxon>Eukaryota</taxon>
        <taxon>Fungi</taxon>
        <taxon>Dikarya</taxon>
        <taxon>Ascomycota</taxon>
        <taxon>Saccharomycotina</taxon>
        <taxon>Dipodascomycetes</taxon>
        <taxon>Dipodascales</taxon>
        <taxon>Dipodascales incertae sedis</taxon>
        <taxon>Yarrowia</taxon>
    </lineage>
</organism>
<dbReference type="AlphaFoldDB" id="A0A371CA19"/>
<evidence type="ECO:0000313" key="3">
    <source>
        <dbReference type="Proteomes" id="UP000256601"/>
    </source>
</evidence>
<gene>
    <name evidence="2" type="ORF">B0I71DRAFT_151782</name>
</gene>
<keyword evidence="1" id="KW-1133">Transmembrane helix</keyword>
<evidence type="ECO:0000256" key="1">
    <source>
        <dbReference type="SAM" id="Phobius"/>
    </source>
</evidence>